<dbReference type="AlphaFoldDB" id="A0A162TZY6"/>
<sequence length="795" mass="87726">MNPSDTQETKNEPINITWEPSSWINSFSQSKGDSQSTPWNSTPSTPRLGNSSQNLTLSLSDLLSGNINKNTESTENKPKPETNTETSTNKLHVKNAPSLSGDTLIDTGDIDPTNSASNQLVTTKRRAAETGVDKITISFATLLDLDYGECDKHNAIKVDISLTDLILGEQSKVTQKLLASLASGETSSSTPFTYETRPDTQDAYFELDPAPNNTPSFLQPSLLDEPIVEDFVGFGVVKSISPIVSTKKNVFLSQESDSASSHSKLNPKASEFSFSFGTNKNNKSSEFDSPANNSTSQSDADETFCDQSDTFYFTSGSPLTATETEITYNIDSSKFNMENFTPLSKMSRSDTDPRESSVDASESDYAGLDTSTNTNDSMWNPRNLAKKSSLVNSNTQDLVTETLLSANTTKFNVNASEFKLNTPLFDFDIPKHSKNMSELNAIASAFNVNVSEFKPVKEEYNIFTQFKFDAPKFDMGFPKFRVDAPEFKVGAPEFKVGAPEFKVDVPEFKVDAPEFNLNAPEFNLKAPEFKVDASEFKLDAPEFKVDTPEFKVTTLKFNMDTPELKVNAPELKLDAPEFKIDTTEFSVDAPEFTINTTEFSVDAPEFTINTTEFSVDAPEFTINATEFSVDAPEFTINTTELNVDAPKSTTNPTLSTNGDNIESDKVSKEFNVNASELNTNAPEFNVCGFGLNVDIAPFDPVSNTAADRFSGPGIFSPTAKDPYDFSPEEYYDPSYLTNAPKNVQDTNDQNNHNHNDNNENYHHQTPHSSMATPEFSPTATSHKTTWDNKPFAWEN</sequence>
<feature type="compositionally biased region" description="Polar residues" evidence="3">
    <location>
        <begin position="643"/>
        <end position="660"/>
    </location>
</feature>
<protein>
    <submittedName>
        <fullName evidence="4">Uncharacterized protein</fullName>
    </submittedName>
</protein>
<dbReference type="GO" id="GO:0005634">
    <property type="term" value="C:nucleus"/>
    <property type="evidence" value="ECO:0007669"/>
    <property type="project" value="UniProtKB-SubCell"/>
</dbReference>
<evidence type="ECO:0000256" key="1">
    <source>
        <dbReference type="ARBA" id="ARBA00004123"/>
    </source>
</evidence>
<name>A0A162TZY6_PHYB8</name>
<gene>
    <name evidence="4" type="ORF">PHYBLDRAFT_147718</name>
</gene>
<dbReference type="SUPFAM" id="SSF57997">
    <property type="entry name" value="Tropomyosin"/>
    <property type="match status" value="1"/>
</dbReference>
<dbReference type="PANTHER" id="PTHR23348">
    <property type="entry name" value="PERIAXIN/AHNAK"/>
    <property type="match status" value="1"/>
</dbReference>
<keyword evidence="5" id="KW-1185">Reference proteome</keyword>
<accession>A0A162TZY6</accession>
<dbReference type="STRING" id="763407.A0A162TZY6"/>
<feature type="region of interest" description="Disordered" evidence="3">
    <location>
        <begin position="1"/>
        <end position="53"/>
    </location>
</feature>
<reference evidence="5" key="1">
    <citation type="submission" date="2015-06" db="EMBL/GenBank/DDBJ databases">
        <title>Expansion of signal transduction pathways in fungi by whole-genome duplication.</title>
        <authorList>
            <consortium name="DOE Joint Genome Institute"/>
            <person name="Corrochano L.M."/>
            <person name="Kuo A."/>
            <person name="Marcet-Houben M."/>
            <person name="Polaino S."/>
            <person name="Salamov A."/>
            <person name="Villalobos J.M."/>
            <person name="Alvarez M.I."/>
            <person name="Avalos J."/>
            <person name="Benito E.P."/>
            <person name="Benoit I."/>
            <person name="Burger G."/>
            <person name="Camino L.P."/>
            <person name="Canovas D."/>
            <person name="Cerda-Olmedo E."/>
            <person name="Cheng J.-F."/>
            <person name="Dominguez A."/>
            <person name="Elias M."/>
            <person name="Eslava A.P."/>
            <person name="Glaser F."/>
            <person name="Grimwood J."/>
            <person name="Gutierrez G."/>
            <person name="Heitman J."/>
            <person name="Henrissat B."/>
            <person name="Iturriaga E.A."/>
            <person name="Lang B.F."/>
            <person name="Lavin J.L."/>
            <person name="Lee S."/>
            <person name="Li W."/>
            <person name="Lindquist E."/>
            <person name="Lopez-Garcia S."/>
            <person name="Luque E.M."/>
            <person name="Marcos A.T."/>
            <person name="Martin J."/>
            <person name="McCluskey K."/>
            <person name="Medina H.R."/>
            <person name="Miralles-Duran A."/>
            <person name="Miyazaki A."/>
            <person name="Munoz-Torres E."/>
            <person name="Oguiza J.A."/>
            <person name="Ohm R."/>
            <person name="Olmedo M."/>
            <person name="Orejas M."/>
            <person name="Ortiz-Castellanos L."/>
            <person name="Pisabarro A.G."/>
            <person name="Rodriguez-Romero J."/>
            <person name="Ruiz-Herrera J."/>
            <person name="Ruiz-Vazquez R."/>
            <person name="Sanz C."/>
            <person name="Schackwitz W."/>
            <person name="Schmutz J."/>
            <person name="Shahriari M."/>
            <person name="Shelest E."/>
            <person name="Silva-Franco F."/>
            <person name="Soanes D."/>
            <person name="Syed K."/>
            <person name="Tagua V.G."/>
            <person name="Talbot N.J."/>
            <person name="Thon M."/>
            <person name="De vries R.P."/>
            <person name="Wiebenga A."/>
            <person name="Yadav J.S."/>
            <person name="Braun E.L."/>
            <person name="Baker S."/>
            <person name="Garre V."/>
            <person name="Horwitz B."/>
            <person name="Torres-Martinez S."/>
            <person name="Idnurm A."/>
            <person name="Herrera-Estrella A."/>
            <person name="Gabaldon T."/>
            <person name="Grigoriev I.V."/>
        </authorList>
    </citation>
    <scope>NUCLEOTIDE SEQUENCE [LARGE SCALE GENOMIC DNA]</scope>
    <source>
        <strain evidence="5">NRRL 1555(-)</strain>
    </source>
</reference>
<dbReference type="PANTHER" id="PTHR23348:SF16">
    <property type="entry name" value="LEUCINE RICH REPEAT FAMILY PROTEIN"/>
    <property type="match status" value="1"/>
</dbReference>
<dbReference type="GeneID" id="28992841"/>
<comment type="subcellular location">
    <subcellularLocation>
        <location evidence="1">Nucleus</location>
    </subcellularLocation>
</comment>
<feature type="compositionally biased region" description="Polar residues" evidence="3">
    <location>
        <begin position="369"/>
        <end position="380"/>
    </location>
</feature>
<proteinExistence type="predicted"/>
<dbReference type="RefSeq" id="XP_018289253.1">
    <property type="nucleotide sequence ID" value="XM_018431935.1"/>
</dbReference>
<feature type="region of interest" description="Disordered" evidence="3">
    <location>
        <begin position="708"/>
        <end position="795"/>
    </location>
</feature>
<keyword evidence="2" id="KW-0539">Nucleus</keyword>
<evidence type="ECO:0000313" key="5">
    <source>
        <dbReference type="Proteomes" id="UP000077315"/>
    </source>
</evidence>
<evidence type="ECO:0000256" key="3">
    <source>
        <dbReference type="SAM" id="MobiDB-lite"/>
    </source>
</evidence>
<dbReference type="OrthoDB" id="2685591at2759"/>
<feature type="compositionally biased region" description="Basic and acidic residues" evidence="3">
    <location>
        <begin position="751"/>
        <end position="762"/>
    </location>
</feature>
<dbReference type="GO" id="GO:0043484">
    <property type="term" value="P:regulation of RNA splicing"/>
    <property type="evidence" value="ECO:0007669"/>
    <property type="project" value="TreeGrafter"/>
</dbReference>
<feature type="region of interest" description="Disordered" evidence="3">
    <location>
        <begin position="65"/>
        <end position="116"/>
    </location>
</feature>
<dbReference type="InterPro" id="IPR052082">
    <property type="entry name" value="Myelin_sheath_structural"/>
</dbReference>
<dbReference type="VEuPathDB" id="FungiDB:PHYBLDRAFT_147718"/>
<feature type="compositionally biased region" description="Polar residues" evidence="3">
    <location>
        <begin position="766"/>
        <end position="783"/>
    </location>
</feature>
<dbReference type="InParanoid" id="A0A162TZY6"/>
<evidence type="ECO:0000256" key="2">
    <source>
        <dbReference type="ARBA" id="ARBA00023242"/>
    </source>
</evidence>
<feature type="compositionally biased region" description="Basic and acidic residues" evidence="3">
    <location>
        <begin position="347"/>
        <end position="357"/>
    </location>
</feature>
<dbReference type="Proteomes" id="UP000077315">
    <property type="component" value="Unassembled WGS sequence"/>
</dbReference>
<evidence type="ECO:0000313" key="4">
    <source>
        <dbReference type="EMBL" id="OAD71213.1"/>
    </source>
</evidence>
<dbReference type="GO" id="GO:0005737">
    <property type="term" value="C:cytoplasm"/>
    <property type="evidence" value="ECO:0007669"/>
    <property type="project" value="TreeGrafter"/>
</dbReference>
<dbReference type="EMBL" id="KV440986">
    <property type="protein sequence ID" value="OAD71213.1"/>
    <property type="molecule type" value="Genomic_DNA"/>
</dbReference>
<feature type="region of interest" description="Disordered" evidence="3">
    <location>
        <begin position="343"/>
        <end position="380"/>
    </location>
</feature>
<feature type="compositionally biased region" description="Basic and acidic residues" evidence="3">
    <location>
        <begin position="72"/>
        <end position="82"/>
    </location>
</feature>
<organism evidence="4 5">
    <name type="scientific">Phycomyces blakesleeanus (strain ATCC 8743b / DSM 1359 / FGSC 10004 / NBRC 33097 / NRRL 1555)</name>
    <dbReference type="NCBI Taxonomy" id="763407"/>
    <lineage>
        <taxon>Eukaryota</taxon>
        <taxon>Fungi</taxon>
        <taxon>Fungi incertae sedis</taxon>
        <taxon>Mucoromycota</taxon>
        <taxon>Mucoromycotina</taxon>
        <taxon>Mucoromycetes</taxon>
        <taxon>Mucorales</taxon>
        <taxon>Phycomycetaceae</taxon>
        <taxon>Phycomyces</taxon>
    </lineage>
</organism>
<feature type="region of interest" description="Disordered" evidence="3">
    <location>
        <begin position="643"/>
        <end position="662"/>
    </location>
</feature>